<dbReference type="EMBL" id="GIFC01000425">
    <property type="protein sequence ID" value="MXU82508.1"/>
    <property type="molecule type" value="Transcribed_RNA"/>
</dbReference>
<evidence type="ECO:0000313" key="1">
    <source>
        <dbReference type="EMBL" id="MXU82508.1"/>
    </source>
</evidence>
<sequence length="69" mass="7890">MFSSWRSGQKAFQHCLKYTSVVFCCSLLSPSLQSPSEYFGTSFHSGAQESMDEFVRFWKMLASCEDLCN</sequence>
<protein>
    <submittedName>
        <fullName evidence="1">Putative secreted protein</fullName>
    </submittedName>
</protein>
<organism evidence="1">
    <name type="scientific">Ixodes ricinus</name>
    <name type="common">Common tick</name>
    <name type="synonym">Acarus ricinus</name>
    <dbReference type="NCBI Taxonomy" id="34613"/>
    <lineage>
        <taxon>Eukaryota</taxon>
        <taxon>Metazoa</taxon>
        <taxon>Ecdysozoa</taxon>
        <taxon>Arthropoda</taxon>
        <taxon>Chelicerata</taxon>
        <taxon>Arachnida</taxon>
        <taxon>Acari</taxon>
        <taxon>Parasitiformes</taxon>
        <taxon>Ixodida</taxon>
        <taxon>Ixodoidea</taxon>
        <taxon>Ixodidae</taxon>
        <taxon>Ixodinae</taxon>
        <taxon>Ixodes</taxon>
    </lineage>
</organism>
<proteinExistence type="predicted"/>
<accession>A0A6B0TTI9</accession>
<reference evidence="1" key="1">
    <citation type="submission" date="2019-12" db="EMBL/GenBank/DDBJ databases">
        <title>An insight into the sialome of adult female Ixodes ricinus ticks feeding for 6 days.</title>
        <authorList>
            <person name="Perner J."/>
            <person name="Ribeiro J.M.C."/>
        </authorList>
    </citation>
    <scope>NUCLEOTIDE SEQUENCE</scope>
    <source>
        <strain evidence="1">Semi-engorged</strain>
        <tissue evidence="1">Salivary glands</tissue>
    </source>
</reference>
<name>A0A6B0TTI9_IXORI</name>
<dbReference type="AlphaFoldDB" id="A0A6B0TTI9"/>